<dbReference type="PANTHER" id="PTHR32552">
    <property type="entry name" value="FERRICHROME IRON RECEPTOR-RELATED"/>
    <property type="match status" value="1"/>
</dbReference>
<keyword evidence="6" id="KW-0408">Iron</keyword>
<evidence type="ECO:0000256" key="12">
    <source>
        <dbReference type="RuleBase" id="RU003357"/>
    </source>
</evidence>
<evidence type="ECO:0000256" key="4">
    <source>
        <dbReference type="ARBA" id="ARBA00022496"/>
    </source>
</evidence>
<comment type="similarity">
    <text evidence="11 12">Belongs to the TonB-dependent receptor family.</text>
</comment>
<dbReference type="Pfam" id="PF00593">
    <property type="entry name" value="TonB_dep_Rec_b-barrel"/>
    <property type="match status" value="1"/>
</dbReference>
<evidence type="ECO:0000256" key="9">
    <source>
        <dbReference type="ARBA" id="ARBA00023136"/>
    </source>
</evidence>
<comment type="subcellular location">
    <subcellularLocation>
        <location evidence="1 11">Cell outer membrane</location>
        <topology evidence="1 11">Multi-pass membrane protein</topology>
    </subcellularLocation>
</comment>
<dbReference type="CDD" id="cd01347">
    <property type="entry name" value="ligand_gated_channel"/>
    <property type="match status" value="1"/>
</dbReference>
<dbReference type="RefSeq" id="WP_380603134.1">
    <property type="nucleotide sequence ID" value="NZ_JBHSDU010000015.1"/>
</dbReference>
<dbReference type="PROSITE" id="PS52016">
    <property type="entry name" value="TONB_DEPENDENT_REC_3"/>
    <property type="match status" value="1"/>
</dbReference>
<feature type="signal peptide" evidence="13">
    <location>
        <begin position="1"/>
        <end position="31"/>
    </location>
</feature>
<reference evidence="17" key="1">
    <citation type="journal article" date="2019" name="Int. J. Syst. Evol. Microbiol.">
        <title>The Global Catalogue of Microorganisms (GCM) 10K type strain sequencing project: providing services to taxonomists for standard genome sequencing and annotation.</title>
        <authorList>
            <consortium name="The Broad Institute Genomics Platform"/>
            <consortium name="The Broad Institute Genome Sequencing Center for Infectious Disease"/>
            <person name="Wu L."/>
            <person name="Ma J."/>
        </authorList>
    </citation>
    <scope>NUCLEOTIDE SEQUENCE [LARGE SCALE GENOMIC DNA]</scope>
    <source>
        <strain evidence="17">CGMCC 1.10759</strain>
    </source>
</reference>
<protein>
    <submittedName>
        <fullName evidence="16">TonB-dependent receptor</fullName>
    </submittedName>
</protein>
<feature type="chain" id="PRO_5045652757" evidence="13">
    <location>
        <begin position="32"/>
        <end position="748"/>
    </location>
</feature>
<keyword evidence="9 11" id="KW-0472">Membrane</keyword>
<comment type="caution">
    <text evidence="16">The sequence shown here is derived from an EMBL/GenBank/DDBJ whole genome shotgun (WGS) entry which is preliminary data.</text>
</comment>
<evidence type="ECO:0000256" key="1">
    <source>
        <dbReference type="ARBA" id="ARBA00004571"/>
    </source>
</evidence>
<keyword evidence="10 11" id="KW-0998">Cell outer membrane</keyword>
<feature type="domain" description="TonB-dependent receptor plug" evidence="15">
    <location>
        <begin position="53"/>
        <end position="164"/>
    </location>
</feature>
<evidence type="ECO:0000256" key="8">
    <source>
        <dbReference type="ARBA" id="ARBA00023077"/>
    </source>
</evidence>
<keyword evidence="7" id="KW-0406">Ion transport</keyword>
<evidence type="ECO:0000256" key="11">
    <source>
        <dbReference type="PROSITE-ProRule" id="PRU01360"/>
    </source>
</evidence>
<evidence type="ECO:0000256" key="2">
    <source>
        <dbReference type="ARBA" id="ARBA00022448"/>
    </source>
</evidence>
<keyword evidence="4" id="KW-0410">Iron transport</keyword>
<dbReference type="Gene3D" id="2.40.170.20">
    <property type="entry name" value="TonB-dependent receptor, beta-barrel domain"/>
    <property type="match status" value="1"/>
</dbReference>
<feature type="domain" description="TonB-dependent receptor-like beta-barrel" evidence="14">
    <location>
        <begin position="250"/>
        <end position="708"/>
    </location>
</feature>
<dbReference type="PANTHER" id="PTHR32552:SF81">
    <property type="entry name" value="TONB-DEPENDENT OUTER MEMBRANE RECEPTOR"/>
    <property type="match status" value="1"/>
</dbReference>
<organism evidence="16 17">
    <name type="scientific">Steroidobacter flavus</name>
    <dbReference type="NCBI Taxonomy" id="1842136"/>
    <lineage>
        <taxon>Bacteria</taxon>
        <taxon>Pseudomonadati</taxon>
        <taxon>Pseudomonadota</taxon>
        <taxon>Gammaproteobacteria</taxon>
        <taxon>Steroidobacterales</taxon>
        <taxon>Steroidobacteraceae</taxon>
        <taxon>Steroidobacter</taxon>
    </lineage>
</organism>
<keyword evidence="2 11" id="KW-0813">Transport</keyword>
<evidence type="ECO:0000256" key="6">
    <source>
        <dbReference type="ARBA" id="ARBA00023004"/>
    </source>
</evidence>
<dbReference type="InterPro" id="IPR036942">
    <property type="entry name" value="Beta-barrel_TonB_sf"/>
</dbReference>
<dbReference type="InterPro" id="IPR000531">
    <property type="entry name" value="Beta-barrel_TonB"/>
</dbReference>
<evidence type="ECO:0000256" key="10">
    <source>
        <dbReference type="ARBA" id="ARBA00023237"/>
    </source>
</evidence>
<dbReference type="Proteomes" id="UP001595904">
    <property type="component" value="Unassembled WGS sequence"/>
</dbReference>
<gene>
    <name evidence="16" type="ORF">ACFPN2_28770</name>
</gene>
<keyword evidence="3 11" id="KW-1134">Transmembrane beta strand</keyword>
<keyword evidence="5 11" id="KW-0812">Transmembrane</keyword>
<evidence type="ECO:0000256" key="7">
    <source>
        <dbReference type="ARBA" id="ARBA00023065"/>
    </source>
</evidence>
<evidence type="ECO:0000256" key="13">
    <source>
        <dbReference type="SAM" id="SignalP"/>
    </source>
</evidence>
<evidence type="ECO:0000259" key="14">
    <source>
        <dbReference type="Pfam" id="PF00593"/>
    </source>
</evidence>
<evidence type="ECO:0000313" key="16">
    <source>
        <dbReference type="EMBL" id="MFC4313108.1"/>
    </source>
</evidence>
<dbReference type="Pfam" id="PF07715">
    <property type="entry name" value="Plug"/>
    <property type="match status" value="1"/>
</dbReference>
<evidence type="ECO:0000256" key="5">
    <source>
        <dbReference type="ARBA" id="ARBA00022692"/>
    </source>
</evidence>
<evidence type="ECO:0000259" key="15">
    <source>
        <dbReference type="Pfam" id="PF07715"/>
    </source>
</evidence>
<accession>A0ABV8SZP2</accession>
<keyword evidence="13" id="KW-0732">Signal</keyword>
<sequence>MNSVSSLSRRMTIGVSSSAFALLMSATNVKAAEAQSGVIDEIVVTAQKRSESVQDVPVSVSAFAEEQLTRVHATQLQDYAAYMPGINITNGGSPGQTSITLRGIAPVGPGSVVGTYVDDTPLGASNNYARATGFALDLMPYDIERVEVLRGPQGTLYGAGSMGGLLKYVLKEPSADALEFRAGVEGSDVSGADDLGWGARAGVNVPLGDTVALRASYFQQNTPGYIDNLYTGKQDMNELEQSGGRLALKWQINENASLKIGGMWQRLDSDNNGSMALGLTSVDPYRGTRSFGDLGTSIPNEEPFSKDVDYYSATLNWGLGWGEFVSATSYSKTHTSQTQDASITFGAFFPIYSVLLELPGAPFDPGLAKFNITLDHEKWTQEFRLASSGEGAIQWRIGAFYTEEDSKNEQIVDATDFNHVLIPGFLPYFAFAALPSEYKELALFGDVTFKISDSFDVITGVRLARNDQKFRQISGGVVLETANEPGESDEDVFTYAVSPRWHVTDDTMVYARVATGYRPGGPNTIALNLPRSVDADELTNYELGIKSLLMEGRALVNAAVFYMDWQDIQQTRSFAGVSGLDNAGDAKSKGIELESLFSVTAGLQLGLNLSYTDATLKSTPPDLPNKLDEQLPGVPEFSGAITANYAFTAFGGHEANIGGGWRYVDERWSQVVMTEENRAYALPAYDVLDLNADVRFDSLTVRLFVKNLTDERAFTGGGVTTDGADEPVRLDLAVLQPRTVGLSIDFQF</sequence>
<evidence type="ECO:0000313" key="17">
    <source>
        <dbReference type="Proteomes" id="UP001595904"/>
    </source>
</evidence>
<dbReference type="InterPro" id="IPR012910">
    <property type="entry name" value="Plug_dom"/>
</dbReference>
<evidence type="ECO:0000256" key="3">
    <source>
        <dbReference type="ARBA" id="ARBA00022452"/>
    </source>
</evidence>
<dbReference type="InterPro" id="IPR039426">
    <property type="entry name" value="TonB-dep_rcpt-like"/>
</dbReference>
<proteinExistence type="inferred from homology"/>
<keyword evidence="16" id="KW-0675">Receptor</keyword>
<name>A0ABV8SZP2_9GAMM</name>
<keyword evidence="17" id="KW-1185">Reference proteome</keyword>
<keyword evidence="8 12" id="KW-0798">TonB box</keyword>
<dbReference type="SUPFAM" id="SSF56935">
    <property type="entry name" value="Porins"/>
    <property type="match status" value="1"/>
</dbReference>
<dbReference type="EMBL" id="JBHSDU010000015">
    <property type="protein sequence ID" value="MFC4313108.1"/>
    <property type="molecule type" value="Genomic_DNA"/>
</dbReference>